<keyword evidence="2" id="KW-0472">Membrane</keyword>
<dbReference type="OrthoDB" id="6152786at2759"/>
<feature type="domain" description="Fucosyltransferase N-terminal" evidence="3">
    <location>
        <begin position="713"/>
        <end position="791"/>
    </location>
</feature>
<keyword evidence="1" id="KW-0238">DNA-binding</keyword>
<evidence type="ECO:0000313" key="4">
    <source>
        <dbReference type="EMBL" id="CAG2243209.1"/>
    </source>
</evidence>
<comment type="caution">
    <text evidence="4">The sequence shown here is derived from an EMBL/GenBank/DDBJ whole genome shotgun (WGS) entry which is preliminary data.</text>
</comment>
<gene>
    <name evidence="4" type="ORF">MEDL_55369</name>
</gene>
<protein>
    <recommendedName>
        <fullName evidence="3">Fucosyltransferase N-terminal domain-containing protein</fullName>
    </recommendedName>
</protein>
<name>A0A8S3UBN1_MYTED</name>
<dbReference type="EMBL" id="CAJPWZ010002695">
    <property type="protein sequence ID" value="CAG2243209.1"/>
    <property type="molecule type" value="Genomic_DNA"/>
</dbReference>
<dbReference type="GO" id="GO:0003677">
    <property type="term" value="F:DNA binding"/>
    <property type="evidence" value="ECO:0007669"/>
    <property type="project" value="UniProtKB-KW"/>
</dbReference>
<dbReference type="Gene3D" id="1.10.150.130">
    <property type="match status" value="1"/>
</dbReference>
<feature type="transmembrane region" description="Helical" evidence="2">
    <location>
        <begin position="658"/>
        <end position="677"/>
    </location>
</feature>
<evidence type="ECO:0000313" key="5">
    <source>
        <dbReference type="Proteomes" id="UP000683360"/>
    </source>
</evidence>
<reference evidence="4" key="1">
    <citation type="submission" date="2021-03" db="EMBL/GenBank/DDBJ databases">
        <authorList>
            <person name="Bekaert M."/>
        </authorList>
    </citation>
    <scope>NUCLEOTIDE SEQUENCE</scope>
</reference>
<keyword evidence="5" id="KW-1185">Reference proteome</keyword>
<dbReference type="Proteomes" id="UP000683360">
    <property type="component" value="Unassembled WGS sequence"/>
</dbReference>
<keyword evidence="2" id="KW-0812">Transmembrane</keyword>
<dbReference type="PANTHER" id="PTHR33050:SF7">
    <property type="entry name" value="RIBONUCLEASE H"/>
    <property type="match status" value="1"/>
</dbReference>
<dbReference type="InterPro" id="IPR052055">
    <property type="entry name" value="Hepadnavirus_pol/RT"/>
</dbReference>
<dbReference type="InterPro" id="IPR031481">
    <property type="entry name" value="Glyco_tran_10_N"/>
</dbReference>
<evidence type="ECO:0000256" key="2">
    <source>
        <dbReference type="SAM" id="Phobius"/>
    </source>
</evidence>
<dbReference type="SUPFAM" id="SSF56672">
    <property type="entry name" value="DNA/RNA polymerases"/>
    <property type="match status" value="1"/>
</dbReference>
<accession>A0A8S3UBN1</accession>
<dbReference type="SUPFAM" id="SSF47823">
    <property type="entry name" value="lambda integrase-like, N-terminal domain"/>
    <property type="match status" value="1"/>
</dbReference>
<evidence type="ECO:0000259" key="3">
    <source>
        <dbReference type="Pfam" id="PF17039"/>
    </source>
</evidence>
<keyword evidence="2" id="KW-1133">Transmembrane helix</keyword>
<dbReference type="InterPro" id="IPR010998">
    <property type="entry name" value="Integrase_recombinase_N"/>
</dbReference>
<proteinExistence type="predicted"/>
<dbReference type="PANTHER" id="PTHR33050">
    <property type="entry name" value="REVERSE TRANSCRIPTASE DOMAIN-CONTAINING PROTEIN"/>
    <property type="match status" value="1"/>
</dbReference>
<dbReference type="AlphaFoldDB" id="A0A8S3UBN1"/>
<evidence type="ECO:0000256" key="1">
    <source>
        <dbReference type="ARBA" id="ARBA00023125"/>
    </source>
</evidence>
<dbReference type="Pfam" id="PF17039">
    <property type="entry name" value="Glyco_tran_10_N"/>
    <property type="match status" value="1"/>
</dbReference>
<dbReference type="InterPro" id="IPR043502">
    <property type="entry name" value="DNA/RNA_pol_sf"/>
</dbReference>
<organism evidence="4 5">
    <name type="scientific">Mytilus edulis</name>
    <name type="common">Blue mussel</name>
    <dbReference type="NCBI Taxonomy" id="6550"/>
    <lineage>
        <taxon>Eukaryota</taxon>
        <taxon>Metazoa</taxon>
        <taxon>Spiralia</taxon>
        <taxon>Lophotrochozoa</taxon>
        <taxon>Mollusca</taxon>
        <taxon>Bivalvia</taxon>
        <taxon>Autobranchia</taxon>
        <taxon>Pteriomorphia</taxon>
        <taxon>Mytilida</taxon>
        <taxon>Mytiloidea</taxon>
        <taxon>Mytilidae</taxon>
        <taxon>Mytilinae</taxon>
        <taxon>Mytilus</taxon>
    </lineage>
</organism>
<sequence>MYLIFQQNSNSSPFGNLSPVGIPDSRYIQTCPARAEVSLEFNKEPAMVVDLTNTGGIDAHSILKQSASQKRNDFIKDEYLNISSDSQSSAHYLTHDYFEYEQGQAKIIVKGRLKRHIDFWYSIGCYDFIIDTILHGYKIPFYTTPPSVCLQNNRSAITHSDFVSEAIDDLLIRGLIIEYDGFGTHSDINSCTDIAAQVKQDLIDSGFVPKVEKSMWSPSKTLIYLGYFIDTDKAILSIPVDRLSKLFDTIIQVEQSLRNLGKVYVRTVASVIGQIISMSYVIGNVAYIMTKYLSIDVMSACSWKSYIELSVQSKEQLIFWKKNIKCINFKHFVSDFSCHTIVYSDASGTGYGGFTVENPKNIAHEVEWIPRAENEIADYISRIIDTDDWGVAVHVFEYLDSLWGPHEIDWFASDHNHRLPVFYSRYWNVHSMGIDAFTVNWQGINGWYVPPVCLLLKVLMYMQQCNAYGTVILPLWRSANYWPFLCPKGDRFIDQVLGFYYLPTNKANFYLVEGINQFLVFRNDITELPNDLDSYLAIIPDLLAQSKSDNTVKKYYYGFLRWKKWAEINHISDVDILPTKPLYLALYLASLVQFSATSSPVCDAFYSIKWAHSIIGADSPTDSQLVKCVFEGAKRKLGSQIKKKEPITPELLQAIQRLTLYVAVSSIICLTMVFAFSDFKFTLIPRKAYNLGPVEEYDYVHKFEDIFNDTTRKTKKILEWTPFFRTVKKMAKGINNDLNKCDYTCIATHNRGNLPLSDAIIFHDADMDNNDMPGLRICRQPLILYTLEPTALIKRTI</sequence>